<feature type="region of interest" description="Disordered" evidence="3">
    <location>
        <begin position="499"/>
        <end position="523"/>
    </location>
</feature>
<dbReference type="GO" id="GO:0032922">
    <property type="term" value="P:circadian regulation of gene expression"/>
    <property type="evidence" value="ECO:0007669"/>
    <property type="project" value="TreeGrafter"/>
</dbReference>
<evidence type="ECO:0000259" key="5">
    <source>
        <dbReference type="Pfam" id="PF23170"/>
    </source>
</evidence>
<dbReference type="GO" id="GO:0005737">
    <property type="term" value="C:cytoplasm"/>
    <property type="evidence" value="ECO:0007669"/>
    <property type="project" value="TreeGrafter"/>
</dbReference>
<dbReference type="Proteomes" id="UP001159641">
    <property type="component" value="Unassembled WGS sequence"/>
</dbReference>
<dbReference type="Pfam" id="PF21353">
    <property type="entry name" value="Per3-like_PAS-A"/>
    <property type="match status" value="1"/>
</dbReference>
<organism evidence="6 7">
    <name type="scientific">Eschrichtius robustus</name>
    <name type="common">California gray whale</name>
    <name type="synonym">Eschrichtius gibbosus</name>
    <dbReference type="NCBI Taxonomy" id="9764"/>
    <lineage>
        <taxon>Eukaryota</taxon>
        <taxon>Metazoa</taxon>
        <taxon>Chordata</taxon>
        <taxon>Craniata</taxon>
        <taxon>Vertebrata</taxon>
        <taxon>Euteleostomi</taxon>
        <taxon>Mammalia</taxon>
        <taxon>Eutheria</taxon>
        <taxon>Laurasiatheria</taxon>
        <taxon>Artiodactyla</taxon>
        <taxon>Whippomorpha</taxon>
        <taxon>Cetacea</taxon>
        <taxon>Mysticeti</taxon>
        <taxon>Eschrichtiidae</taxon>
        <taxon>Eschrichtius</taxon>
    </lineage>
</organism>
<dbReference type="InterPro" id="IPR048814">
    <property type="entry name" value="Per1-3_PAS-A"/>
</dbReference>
<name>A0AB34GMQ0_ESCRO</name>
<dbReference type="Pfam" id="PF23170">
    <property type="entry name" value="bHLH_PER"/>
    <property type="match status" value="1"/>
</dbReference>
<dbReference type="InterPro" id="IPR057310">
    <property type="entry name" value="PER1-3_bHLH"/>
</dbReference>
<dbReference type="GO" id="GO:0001222">
    <property type="term" value="F:transcription corepressor binding"/>
    <property type="evidence" value="ECO:0007669"/>
    <property type="project" value="TreeGrafter"/>
</dbReference>
<evidence type="ECO:0000259" key="4">
    <source>
        <dbReference type="Pfam" id="PF21353"/>
    </source>
</evidence>
<feature type="region of interest" description="Disordered" evidence="3">
    <location>
        <begin position="198"/>
        <end position="267"/>
    </location>
</feature>
<evidence type="ECO:0008006" key="8">
    <source>
        <dbReference type="Google" id="ProtNLM"/>
    </source>
</evidence>
<dbReference type="GO" id="GO:0005634">
    <property type="term" value="C:nucleus"/>
    <property type="evidence" value="ECO:0007669"/>
    <property type="project" value="UniProtKB-SubCell"/>
</dbReference>
<dbReference type="Gene3D" id="3.30.450.20">
    <property type="entry name" value="PAS domain"/>
    <property type="match status" value="1"/>
</dbReference>
<evidence type="ECO:0000313" key="6">
    <source>
        <dbReference type="EMBL" id="KAJ8781646.1"/>
    </source>
</evidence>
<dbReference type="EMBL" id="JAIQCJ010002141">
    <property type="protein sequence ID" value="KAJ8781646.1"/>
    <property type="molecule type" value="Genomic_DNA"/>
</dbReference>
<evidence type="ECO:0000256" key="3">
    <source>
        <dbReference type="SAM" id="MobiDB-lite"/>
    </source>
</evidence>
<comment type="caution">
    <text evidence="6">The sequence shown here is derived from an EMBL/GenBank/DDBJ whole genome shotgun (WGS) entry which is preliminary data.</text>
</comment>
<feature type="domain" description="Period circadian protein homolog PER 1-3 bHLH-like" evidence="5">
    <location>
        <begin position="326"/>
        <end position="384"/>
    </location>
</feature>
<proteinExistence type="predicted"/>
<dbReference type="PANTHER" id="PTHR11269">
    <property type="entry name" value="PERIOD CIRCADIAN PROTEIN"/>
    <property type="match status" value="1"/>
</dbReference>
<reference evidence="6 7" key="1">
    <citation type="submission" date="2022-11" db="EMBL/GenBank/DDBJ databases">
        <title>Whole genome sequence of Eschrichtius robustus ER-17-0199.</title>
        <authorList>
            <person name="Bruniche-Olsen A."/>
            <person name="Black A.N."/>
            <person name="Fields C.J."/>
            <person name="Walden K."/>
            <person name="Dewoody J.A."/>
        </authorList>
    </citation>
    <scope>NUCLEOTIDE SEQUENCE [LARGE SCALE GENOMIC DNA]</scope>
    <source>
        <strain evidence="6">ER-17-0199</strain>
        <tissue evidence="6">Blubber</tissue>
    </source>
</reference>
<keyword evidence="2" id="KW-0539">Nucleus</keyword>
<dbReference type="InterPro" id="IPR050760">
    <property type="entry name" value="Period_circadian_regulator"/>
</dbReference>
<gene>
    <name evidence="6" type="ORF">J1605_010904</name>
</gene>
<evidence type="ECO:0000256" key="1">
    <source>
        <dbReference type="ARBA" id="ARBA00004123"/>
    </source>
</evidence>
<dbReference type="GO" id="GO:0000976">
    <property type="term" value="F:transcription cis-regulatory region binding"/>
    <property type="evidence" value="ECO:0007669"/>
    <property type="project" value="TreeGrafter"/>
</dbReference>
<accession>A0AB34GMQ0</accession>
<dbReference type="PANTHER" id="PTHR11269:SF9">
    <property type="entry name" value="PERIOD CIRCADIAN PROTEIN HOMOLOG 2"/>
    <property type="match status" value="1"/>
</dbReference>
<feature type="domain" description="Period circadian protein homolog 1-3 PAS-A" evidence="4">
    <location>
        <begin position="413"/>
        <end position="477"/>
    </location>
</feature>
<dbReference type="GO" id="GO:0000122">
    <property type="term" value="P:negative regulation of transcription by RNA polymerase II"/>
    <property type="evidence" value="ECO:0007669"/>
    <property type="project" value="TreeGrafter"/>
</dbReference>
<keyword evidence="7" id="KW-1185">Reference proteome</keyword>
<comment type="subcellular location">
    <subcellularLocation>
        <location evidence="1">Nucleus</location>
    </subcellularLocation>
</comment>
<evidence type="ECO:0000313" key="7">
    <source>
        <dbReference type="Proteomes" id="UP001159641"/>
    </source>
</evidence>
<dbReference type="AlphaFoldDB" id="A0AB34GMQ0"/>
<dbReference type="GO" id="GO:0043153">
    <property type="term" value="P:entrainment of circadian clock by photoperiod"/>
    <property type="evidence" value="ECO:0007669"/>
    <property type="project" value="TreeGrafter"/>
</dbReference>
<feature type="region of interest" description="Disordered" evidence="3">
    <location>
        <begin position="1"/>
        <end position="49"/>
    </location>
</feature>
<protein>
    <recommendedName>
        <fullName evidence="8">Period circadian protein 2</fullName>
    </recommendedName>
</protein>
<evidence type="ECO:0000256" key="2">
    <source>
        <dbReference type="ARBA" id="ARBA00023242"/>
    </source>
</evidence>
<sequence length="523" mass="55114">MFAGVPAGLPFSTNPSNAGRSSLGDTQQAECDRARDSAPGACPVQSRAPKTSWTACQPMRDLLPSEERGTSDMGVTLDMGALVVGNWAWVSTVTTCILHRTGGPSLCHQDRDAGDVACKGATGMRGPTLLARTMELTTDVNNVSSMRAGKVAVPFSATTVALSAVRSQSKLISRNSPGAVLAHAEPCKRHSGASMNGCADYAPSPGDPSREAAEPWPGQAPLQEDVDVSDGAGGNETNKNGVTGRDSRGSNGDGSGRELGMPRGPPGTCQGWPVIAGWMGGEVDGYTLLSLAFIFCSFSPGTFSLMMAKSEHHPSTSGCSSEQSTKVDAHKELIKTLKELKVHLPADKRAKGKASTLLTLKYALRSVKQVKANEEYYQLLMSSENHPCSAHVPSYTVEEIESVTSEFIVKNVDMFAVAVSLVTGKILYISDQVVSIFHCKRGTFHDTKFVEFLAPHDVGVFHSCTTPCKLPPWSVRRRAGEGPAAWAALSFSTGTVGRGPGGAAPDVGLLPTSPPLEACSRPP</sequence>
<feature type="compositionally biased region" description="Polar residues" evidence="3">
    <location>
        <begin position="11"/>
        <end position="29"/>
    </location>
</feature>